<feature type="signal peptide" evidence="2">
    <location>
        <begin position="1"/>
        <end position="25"/>
    </location>
</feature>
<dbReference type="Gene3D" id="3.90.780.10">
    <property type="entry name" value="5'-Nucleotidase, C-terminal domain"/>
    <property type="match status" value="1"/>
</dbReference>
<gene>
    <name evidence="6" type="primary">yfkN</name>
    <name evidence="6" type="ORF">AMURIS_02973</name>
</gene>
<keyword evidence="2" id="KW-0378">Hydrolase</keyword>
<proteinExistence type="inferred from homology"/>
<keyword evidence="2" id="KW-0547">Nucleotide-binding</keyword>
<evidence type="ECO:0000256" key="2">
    <source>
        <dbReference type="RuleBase" id="RU362119"/>
    </source>
</evidence>
<dbReference type="Pfam" id="PF02872">
    <property type="entry name" value="5_nucleotid_C"/>
    <property type="match status" value="1"/>
</dbReference>
<evidence type="ECO:0000313" key="7">
    <source>
        <dbReference type="Proteomes" id="UP000236311"/>
    </source>
</evidence>
<sequence length="651" mass="71031">MKKIFCKLLLPFLIAVFILPLSGTAAPAPEYTGKQVDVLFLHDTHSHLNSFLTVENGQDVTLGGFAHIRTLITRAKEENPDTLILDAGDFSMGTLVQTIFHTDAPELRMLGALECDVTTLGNHEFDYRSSGLAGALNAAIESGDPVPAMVLCNIDWDTMEKEGLTEDQRLLKNAFEAYGMKNYTVLTKGNVKIAVLGVFGEDSLACAPTCVLKFQDIKEAAAKTIKEIREKEDVDMIVCVSHSGTNEDAAKSEDELLAKAVPEIDLIISGHSHTTLEQPLLYGSTYIVSCGSYARNLGALSMSQISGGRWVIDNYELLPITETIVPDAEAQEKIDSLMEKVDSSYLSQFGYTRDQVLARNTVKFSTSDDLYSIHTEHNLGNILADAFAFAVDNADDSDGHPVDVAIVPSGCVRDTFATGDITVEDVFNAYSLGIGADGIPGYPLISIYLTGAELKTGAEIDASVSDFMPSARLYLSGIHFSFNPSRLILNKVTDCYMTDDEGNRIEIEDDRLYRIVCDLYSGQMLGAVTDVSYGILSVQPKFADGTPIEDIEDAIITADGREVKAWAAVAGYLDSLEDTDGDGISDIPKYYAGTQGRKIVEDSRAIGDLIKNPNKFTFIILSMVLLALVLIVLLIVFIIKVVKKVMRRRKN</sequence>
<dbReference type="Pfam" id="PF00149">
    <property type="entry name" value="Metallophos"/>
    <property type="match status" value="1"/>
</dbReference>
<comment type="similarity">
    <text evidence="2">Belongs to the 5'-nucleotidase family.</text>
</comment>
<evidence type="ECO:0000313" key="6">
    <source>
        <dbReference type="EMBL" id="SOY30248.1"/>
    </source>
</evidence>
<dbReference type="GO" id="GO:0009166">
    <property type="term" value="P:nucleotide catabolic process"/>
    <property type="evidence" value="ECO:0007669"/>
    <property type="project" value="InterPro"/>
</dbReference>
<dbReference type="Gene3D" id="3.60.21.10">
    <property type="match status" value="1"/>
</dbReference>
<dbReference type="SUPFAM" id="SSF56300">
    <property type="entry name" value="Metallo-dependent phosphatases"/>
    <property type="match status" value="1"/>
</dbReference>
<dbReference type="SUPFAM" id="SSF55816">
    <property type="entry name" value="5'-nucleotidase (syn. UDP-sugar hydrolase), C-terminal domain"/>
    <property type="match status" value="1"/>
</dbReference>
<dbReference type="InterPro" id="IPR008334">
    <property type="entry name" value="5'-Nucleotdase_C"/>
</dbReference>
<keyword evidence="3" id="KW-0812">Transmembrane</keyword>
<organism evidence="6 7">
    <name type="scientific">Acetatifactor muris</name>
    <dbReference type="NCBI Taxonomy" id="879566"/>
    <lineage>
        <taxon>Bacteria</taxon>
        <taxon>Bacillati</taxon>
        <taxon>Bacillota</taxon>
        <taxon>Clostridia</taxon>
        <taxon>Lachnospirales</taxon>
        <taxon>Lachnospiraceae</taxon>
        <taxon>Acetatifactor</taxon>
    </lineage>
</organism>
<evidence type="ECO:0000256" key="3">
    <source>
        <dbReference type="SAM" id="Phobius"/>
    </source>
</evidence>
<dbReference type="InterPro" id="IPR006179">
    <property type="entry name" value="5_nucleotidase/apyrase"/>
</dbReference>
<dbReference type="OrthoDB" id="9800780at2"/>
<keyword evidence="1 2" id="KW-0732">Signal</keyword>
<name>A0A2K4ZIE2_9FIRM</name>
<dbReference type="EMBL" id="OFSM01000014">
    <property type="protein sequence ID" value="SOY30248.1"/>
    <property type="molecule type" value="Genomic_DNA"/>
</dbReference>
<evidence type="ECO:0000256" key="1">
    <source>
        <dbReference type="ARBA" id="ARBA00022729"/>
    </source>
</evidence>
<evidence type="ECO:0000259" key="4">
    <source>
        <dbReference type="Pfam" id="PF00149"/>
    </source>
</evidence>
<dbReference type="AlphaFoldDB" id="A0A2K4ZIE2"/>
<dbReference type="PRINTS" id="PR01607">
    <property type="entry name" value="APYRASEFAMLY"/>
</dbReference>
<accession>A0A2K4ZIE2</accession>
<dbReference type="RefSeq" id="WP_103240304.1">
    <property type="nucleotide sequence ID" value="NZ_JANJZD010000013.1"/>
</dbReference>
<evidence type="ECO:0000259" key="5">
    <source>
        <dbReference type="Pfam" id="PF02872"/>
    </source>
</evidence>
<feature type="chain" id="PRO_5039749518" evidence="2">
    <location>
        <begin position="26"/>
        <end position="651"/>
    </location>
</feature>
<protein>
    <submittedName>
        <fullName evidence="6">Trifunctional nucleotide phosphoesterase protein YfkN</fullName>
    </submittedName>
</protein>
<dbReference type="Proteomes" id="UP000236311">
    <property type="component" value="Unassembled WGS sequence"/>
</dbReference>
<feature type="domain" description="Calcineurin-like phosphoesterase" evidence="4">
    <location>
        <begin position="43"/>
        <end position="274"/>
    </location>
</feature>
<dbReference type="InterPro" id="IPR004843">
    <property type="entry name" value="Calcineurin-like_PHP"/>
</dbReference>
<dbReference type="InterPro" id="IPR036907">
    <property type="entry name" value="5'-Nucleotdase_C_sf"/>
</dbReference>
<dbReference type="InterPro" id="IPR029052">
    <property type="entry name" value="Metallo-depent_PP-like"/>
</dbReference>
<dbReference type="GO" id="GO:0000166">
    <property type="term" value="F:nucleotide binding"/>
    <property type="evidence" value="ECO:0007669"/>
    <property type="project" value="UniProtKB-KW"/>
</dbReference>
<keyword evidence="7" id="KW-1185">Reference proteome</keyword>
<dbReference type="PANTHER" id="PTHR11575:SF24">
    <property type="entry name" value="5'-NUCLEOTIDASE"/>
    <property type="match status" value="1"/>
</dbReference>
<keyword evidence="3" id="KW-0472">Membrane</keyword>
<feature type="domain" description="5'-Nucleotidase C-terminal" evidence="5">
    <location>
        <begin position="374"/>
        <end position="521"/>
    </location>
</feature>
<reference evidence="6 7" key="1">
    <citation type="submission" date="2018-01" db="EMBL/GenBank/DDBJ databases">
        <authorList>
            <person name="Gaut B.S."/>
            <person name="Morton B.R."/>
            <person name="Clegg M.T."/>
            <person name="Duvall M.R."/>
        </authorList>
    </citation>
    <scope>NUCLEOTIDE SEQUENCE [LARGE SCALE GENOMIC DNA]</scope>
    <source>
        <strain evidence="6">GP69</strain>
    </source>
</reference>
<feature type="transmembrane region" description="Helical" evidence="3">
    <location>
        <begin position="618"/>
        <end position="642"/>
    </location>
</feature>
<dbReference type="PANTHER" id="PTHR11575">
    <property type="entry name" value="5'-NUCLEOTIDASE-RELATED"/>
    <property type="match status" value="1"/>
</dbReference>
<keyword evidence="3" id="KW-1133">Transmembrane helix</keyword>
<dbReference type="GO" id="GO:0016787">
    <property type="term" value="F:hydrolase activity"/>
    <property type="evidence" value="ECO:0007669"/>
    <property type="project" value="UniProtKB-KW"/>
</dbReference>